<evidence type="ECO:0000256" key="5">
    <source>
        <dbReference type="ARBA" id="ARBA00012313"/>
    </source>
</evidence>
<evidence type="ECO:0000256" key="4">
    <source>
        <dbReference type="ARBA" id="ARBA00004613"/>
    </source>
</evidence>
<dbReference type="InterPro" id="IPR010255">
    <property type="entry name" value="Haem_peroxidase_sf"/>
</dbReference>
<comment type="cofactor">
    <cofactor evidence="18 21">
        <name>Ca(2+)</name>
        <dbReference type="ChEBI" id="CHEBI:29108"/>
    </cofactor>
    <text evidence="18 21">Binds 2 calcium ions per subunit.</text>
</comment>
<proteinExistence type="inferred from homology"/>
<evidence type="ECO:0000256" key="3">
    <source>
        <dbReference type="ARBA" id="ARBA00004116"/>
    </source>
</evidence>
<dbReference type="Proteomes" id="UP000682877">
    <property type="component" value="Chromosome 1"/>
</dbReference>
<feature type="binding site" evidence="17">
    <location>
        <position position="160"/>
    </location>
    <ligand>
        <name>substrate</name>
    </ligand>
</feature>
<dbReference type="GO" id="GO:0006979">
    <property type="term" value="P:response to oxidative stress"/>
    <property type="evidence" value="ECO:0007669"/>
    <property type="project" value="UniProtKB-UniRule"/>
</dbReference>
<feature type="chain" id="PRO_5035968174" description="Peroxidase" evidence="21">
    <location>
        <begin position="21"/>
        <end position="315"/>
    </location>
</feature>
<dbReference type="SUPFAM" id="SSF48113">
    <property type="entry name" value="Heme-dependent peroxidases"/>
    <property type="match status" value="1"/>
</dbReference>
<sequence length="315" mass="34794">MRAITASFFIFCFLVPFVLAQLRHGFYDAKCPLAERIVTKVVVKHWARNQTVVTAALLRMQFHDCFVNGCDASLLIDSTSERPSEKSAGPNASVRGFEIIDEIKKELEIVCPKTVSCADIITLATRDSIALADDSRASRFTVRLGRRDGLRSNPSDVNLPGPTISVDESLKAFKAKGMTQMDMVALIGGGHSIGVAHCSLIQDRLKDPAMNPRLKAKLIKTCSGPNDPSVFLDQKTPFKLDSVIYTQIESQRGILRIDQNLGLNGSTTRWIVSSFASSERFFREKFVEAMQKMGEIGVLTGDSGEIRTNCRVFNN</sequence>
<dbReference type="GO" id="GO:0140825">
    <property type="term" value="F:lactoperoxidase activity"/>
    <property type="evidence" value="ECO:0007669"/>
    <property type="project" value="UniProtKB-EC"/>
</dbReference>
<evidence type="ECO:0000256" key="8">
    <source>
        <dbReference type="ARBA" id="ARBA00022617"/>
    </source>
</evidence>
<feature type="active site" description="Proton acceptor" evidence="16">
    <location>
        <position position="63"/>
    </location>
</feature>
<dbReference type="FunFam" id="1.10.520.10:FF:000008">
    <property type="entry name" value="Peroxidase"/>
    <property type="match status" value="1"/>
</dbReference>
<evidence type="ECO:0000256" key="16">
    <source>
        <dbReference type="PIRSR" id="PIRSR600823-1"/>
    </source>
</evidence>
<accession>A0A8S1ZH45</accession>
<dbReference type="InterPro" id="IPR002016">
    <property type="entry name" value="Haem_peroxidase"/>
</dbReference>
<reference evidence="23" key="1">
    <citation type="submission" date="2021-01" db="EMBL/GenBank/DDBJ databases">
        <authorList>
            <person name="Bezrukov I."/>
        </authorList>
    </citation>
    <scope>NUCLEOTIDE SEQUENCE</scope>
</reference>
<evidence type="ECO:0000256" key="17">
    <source>
        <dbReference type="PIRSR" id="PIRSR600823-2"/>
    </source>
</evidence>
<dbReference type="Gene3D" id="1.10.420.10">
    <property type="entry name" value="Peroxidase, domain 2"/>
    <property type="match status" value="1"/>
</dbReference>
<feature type="signal peptide" evidence="21">
    <location>
        <begin position="1"/>
        <end position="20"/>
    </location>
</feature>
<comment type="subcellular location">
    <subcellularLocation>
        <location evidence="4 21">Secreted</location>
    </subcellularLocation>
    <subcellularLocation>
        <location evidence="3">Vacuole</location>
    </subcellularLocation>
</comment>
<keyword evidence="10 21" id="KW-0732">Signal</keyword>
<feature type="site" description="Transition state stabilizer" evidence="19">
    <location>
        <position position="59"/>
    </location>
</feature>
<evidence type="ECO:0000256" key="6">
    <source>
        <dbReference type="ARBA" id="ARBA00022525"/>
    </source>
</evidence>
<comment type="similarity">
    <text evidence="21">Belongs to the peroxidase family. Classical plant (class III) peroxidase subfamily.</text>
</comment>
<dbReference type="PROSITE" id="PS50873">
    <property type="entry name" value="PEROXIDASE_4"/>
    <property type="match status" value="1"/>
</dbReference>
<keyword evidence="24" id="KW-1185">Reference proteome</keyword>
<keyword evidence="6 21" id="KW-0964">Secreted</keyword>
<name>A0A8S1ZH45_ARAAE</name>
<feature type="disulfide bond" evidence="20">
    <location>
        <begin position="31"/>
        <end position="111"/>
    </location>
</feature>
<evidence type="ECO:0000259" key="22">
    <source>
        <dbReference type="PROSITE" id="PS50873"/>
    </source>
</evidence>
<dbReference type="CDD" id="cd00693">
    <property type="entry name" value="secretory_peroxidase"/>
    <property type="match status" value="1"/>
</dbReference>
<feature type="binding site" evidence="18">
    <location>
        <position position="85"/>
    </location>
    <ligand>
        <name>Ca(2+)</name>
        <dbReference type="ChEBI" id="CHEBI:29108"/>
        <label>1</label>
    </ligand>
</feature>
<feature type="binding site" evidence="18">
    <location>
        <position position="71"/>
    </location>
    <ligand>
        <name>Ca(2+)</name>
        <dbReference type="ChEBI" id="CHEBI:29108"/>
        <label>1</label>
    </ligand>
</feature>
<dbReference type="PRINTS" id="PR00458">
    <property type="entry name" value="PEROXIDASE"/>
</dbReference>
<evidence type="ECO:0000256" key="21">
    <source>
        <dbReference type="RuleBase" id="RU362060"/>
    </source>
</evidence>
<feature type="binding site" evidence="18">
    <location>
        <position position="73"/>
    </location>
    <ligand>
        <name>Ca(2+)</name>
        <dbReference type="ChEBI" id="CHEBI:29108"/>
        <label>1</label>
    </ligand>
</feature>
<keyword evidence="15 21" id="KW-0376">Hydrogen peroxide</keyword>
<evidence type="ECO:0000256" key="9">
    <source>
        <dbReference type="ARBA" id="ARBA00022723"/>
    </source>
</evidence>
<feature type="disulfide bond" evidence="20">
    <location>
        <begin position="65"/>
        <end position="70"/>
    </location>
</feature>
<keyword evidence="12 21" id="KW-0560">Oxidoreductase</keyword>
<dbReference type="GO" id="GO:0046872">
    <property type="term" value="F:metal ion binding"/>
    <property type="evidence" value="ECO:0007669"/>
    <property type="project" value="UniProtKB-UniRule"/>
</dbReference>
<evidence type="ECO:0000256" key="15">
    <source>
        <dbReference type="ARBA" id="ARBA00023324"/>
    </source>
</evidence>
<evidence type="ECO:0000256" key="19">
    <source>
        <dbReference type="PIRSR" id="PIRSR600823-4"/>
    </source>
</evidence>
<evidence type="ECO:0000256" key="13">
    <source>
        <dbReference type="ARBA" id="ARBA00023004"/>
    </source>
</evidence>
<keyword evidence="13 18" id="KW-0408">Iron</keyword>
<dbReference type="GO" id="GO:0005773">
    <property type="term" value="C:vacuole"/>
    <property type="evidence" value="ECO:0007669"/>
    <property type="project" value="UniProtKB-SubCell"/>
</dbReference>
<feature type="binding site" description="axial binding residue" evidence="18">
    <location>
        <position position="191"/>
    </location>
    <ligand>
        <name>heme b</name>
        <dbReference type="ChEBI" id="CHEBI:60344"/>
    </ligand>
    <ligandPart>
        <name>Fe</name>
        <dbReference type="ChEBI" id="CHEBI:18248"/>
    </ligandPart>
</feature>
<dbReference type="Gene3D" id="1.10.520.10">
    <property type="match status" value="1"/>
</dbReference>
<gene>
    <name evidence="23" type="ORF">AARE701A_LOCUS2762</name>
</gene>
<feature type="disulfide bond" evidence="20">
    <location>
        <begin position="117"/>
        <end position="310"/>
    </location>
</feature>
<evidence type="ECO:0000256" key="18">
    <source>
        <dbReference type="PIRSR" id="PIRSR600823-3"/>
    </source>
</evidence>
<evidence type="ECO:0000256" key="20">
    <source>
        <dbReference type="PIRSR" id="PIRSR600823-5"/>
    </source>
</evidence>
<dbReference type="InterPro" id="IPR000823">
    <property type="entry name" value="Peroxidase_pln"/>
</dbReference>
<feature type="binding site" evidence="18">
    <location>
        <position position="236"/>
    </location>
    <ligand>
        <name>Ca(2+)</name>
        <dbReference type="ChEBI" id="CHEBI:29108"/>
        <label>2</label>
    </ligand>
</feature>
<evidence type="ECO:0000313" key="24">
    <source>
        <dbReference type="Proteomes" id="UP000682877"/>
    </source>
</evidence>
<feature type="binding site" evidence="18">
    <location>
        <position position="241"/>
    </location>
    <ligand>
        <name>Ca(2+)</name>
        <dbReference type="ChEBI" id="CHEBI:29108"/>
        <label>2</label>
    </ligand>
</feature>
<dbReference type="PRINTS" id="PR00461">
    <property type="entry name" value="PLPEROXIDASE"/>
</dbReference>
<feature type="disulfide bond" evidence="20">
    <location>
        <begin position="198"/>
        <end position="222"/>
    </location>
</feature>
<dbReference type="EC" id="1.11.1.7" evidence="5 21"/>
<keyword evidence="7 21" id="KW-0575">Peroxidase</keyword>
<comment type="catalytic activity">
    <reaction evidence="1 21">
        <text>2 a phenolic donor + H2O2 = 2 a phenolic radical donor + 2 H2O</text>
        <dbReference type="Rhea" id="RHEA:56136"/>
        <dbReference type="ChEBI" id="CHEBI:15377"/>
        <dbReference type="ChEBI" id="CHEBI:16240"/>
        <dbReference type="ChEBI" id="CHEBI:139520"/>
        <dbReference type="ChEBI" id="CHEBI:139521"/>
        <dbReference type="EC" id="1.11.1.7"/>
    </reaction>
</comment>
<dbReference type="Pfam" id="PF00141">
    <property type="entry name" value="peroxidase"/>
    <property type="match status" value="1"/>
</dbReference>
<feature type="domain" description="Plant heme peroxidase family profile" evidence="22">
    <location>
        <begin position="21"/>
        <end position="314"/>
    </location>
</feature>
<comment type="cofactor">
    <cofactor evidence="18 21">
        <name>heme b</name>
        <dbReference type="ChEBI" id="CHEBI:60344"/>
    </cofactor>
    <text evidence="18 21">Binds 1 heme b (iron(II)-protoporphyrin IX) group per subunit.</text>
</comment>
<evidence type="ECO:0000256" key="11">
    <source>
        <dbReference type="ARBA" id="ARBA00022837"/>
    </source>
</evidence>
<dbReference type="GO" id="GO:0042744">
    <property type="term" value="P:hydrogen peroxide catabolic process"/>
    <property type="evidence" value="ECO:0007669"/>
    <property type="project" value="UniProtKB-KW"/>
</dbReference>
<evidence type="ECO:0000256" key="2">
    <source>
        <dbReference type="ARBA" id="ARBA00002322"/>
    </source>
</evidence>
<evidence type="ECO:0000256" key="7">
    <source>
        <dbReference type="ARBA" id="ARBA00022559"/>
    </source>
</evidence>
<dbReference type="InterPro" id="IPR019794">
    <property type="entry name" value="Peroxidases_AS"/>
</dbReference>
<dbReference type="GO" id="GO:0020037">
    <property type="term" value="F:heme binding"/>
    <property type="evidence" value="ECO:0007669"/>
    <property type="project" value="UniProtKB-UniRule"/>
</dbReference>
<dbReference type="AlphaFoldDB" id="A0A8S1ZH45"/>
<protein>
    <recommendedName>
        <fullName evidence="5 21">Peroxidase</fullName>
        <ecNumber evidence="5 21">1.11.1.7</ecNumber>
    </recommendedName>
</protein>
<evidence type="ECO:0000256" key="1">
    <source>
        <dbReference type="ARBA" id="ARBA00000189"/>
    </source>
</evidence>
<keyword evidence="9 18" id="KW-0479">Metal-binding</keyword>
<dbReference type="EMBL" id="LR999451">
    <property type="protein sequence ID" value="CAE5959225.1"/>
    <property type="molecule type" value="Genomic_DNA"/>
</dbReference>
<dbReference type="PANTHER" id="PTHR31517:SF59">
    <property type="entry name" value="PEROXIDASE"/>
    <property type="match status" value="1"/>
</dbReference>
<feature type="binding site" evidence="18">
    <location>
        <position position="67"/>
    </location>
    <ligand>
        <name>Ca(2+)</name>
        <dbReference type="ChEBI" id="CHEBI:29108"/>
        <label>1</label>
    </ligand>
</feature>
<keyword evidence="14 20" id="KW-1015">Disulfide bond</keyword>
<dbReference type="GO" id="GO:0005576">
    <property type="term" value="C:extracellular region"/>
    <property type="evidence" value="ECO:0007669"/>
    <property type="project" value="UniProtKB-SubCell"/>
</dbReference>
<dbReference type="PROSITE" id="PS00436">
    <property type="entry name" value="PEROXIDASE_2"/>
    <property type="match status" value="1"/>
</dbReference>
<dbReference type="PANTHER" id="PTHR31517">
    <property type="match status" value="1"/>
</dbReference>
<organism evidence="23 24">
    <name type="scientific">Arabidopsis arenosa</name>
    <name type="common">Sand rock-cress</name>
    <name type="synonym">Cardaminopsis arenosa</name>
    <dbReference type="NCBI Taxonomy" id="38785"/>
    <lineage>
        <taxon>Eukaryota</taxon>
        <taxon>Viridiplantae</taxon>
        <taxon>Streptophyta</taxon>
        <taxon>Embryophyta</taxon>
        <taxon>Tracheophyta</taxon>
        <taxon>Spermatophyta</taxon>
        <taxon>Magnoliopsida</taxon>
        <taxon>eudicotyledons</taxon>
        <taxon>Gunneridae</taxon>
        <taxon>Pentapetalae</taxon>
        <taxon>rosids</taxon>
        <taxon>malvids</taxon>
        <taxon>Brassicales</taxon>
        <taxon>Brassicaceae</taxon>
        <taxon>Camelineae</taxon>
        <taxon>Arabidopsis</taxon>
    </lineage>
</organism>
<keyword evidence="11 18" id="KW-0106">Calcium</keyword>
<feature type="binding site" evidence="18">
    <location>
        <position position="64"/>
    </location>
    <ligand>
        <name>Ca(2+)</name>
        <dbReference type="ChEBI" id="CHEBI:29108"/>
        <label>1</label>
    </ligand>
</feature>
<evidence type="ECO:0000313" key="23">
    <source>
        <dbReference type="EMBL" id="CAE5959225.1"/>
    </source>
</evidence>
<dbReference type="InterPro" id="IPR033905">
    <property type="entry name" value="Secretory_peroxidase"/>
</dbReference>
<evidence type="ECO:0000256" key="14">
    <source>
        <dbReference type="ARBA" id="ARBA00023157"/>
    </source>
</evidence>
<keyword evidence="8 21" id="KW-0349">Heme</keyword>
<feature type="binding site" evidence="18">
    <location>
        <position position="69"/>
    </location>
    <ligand>
        <name>Ca(2+)</name>
        <dbReference type="ChEBI" id="CHEBI:29108"/>
        <label>1</label>
    </ligand>
</feature>
<dbReference type="FunFam" id="1.10.420.10:FF:000001">
    <property type="entry name" value="Peroxidase"/>
    <property type="match status" value="1"/>
</dbReference>
<comment type="function">
    <text evidence="2">Removal of H(2)O(2), oxidation of toxic reductants, biosynthesis and degradation of lignin, suberization, auxin catabolism, response to environmental stresses such as wounding, pathogen attack and oxidative stress. These functions might be dependent on each isozyme/isoform in each plant tissue.</text>
</comment>
<evidence type="ECO:0000256" key="10">
    <source>
        <dbReference type="ARBA" id="ARBA00022729"/>
    </source>
</evidence>
<evidence type="ECO:0000256" key="12">
    <source>
        <dbReference type="ARBA" id="ARBA00023002"/>
    </source>
</evidence>
<feature type="binding site" evidence="18">
    <location>
        <position position="233"/>
    </location>
    <ligand>
        <name>Ca(2+)</name>
        <dbReference type="ChEBI" id="CHEBI:29108"/>
        <label>2</label>
    </ligand>
</feature>